<dbReference type="InterPro" id="IPR003156">
    <property type="entry name" value="DHHA1_dom"/>
</dbReference>
<evidence type="ECO:0000259" key="9">
    <source>
        <dbReference type="Pfam" id="PF17768"/>
    </source>
</evidence>
<dbReference type="Gene3D" id="3.10.310.30">
    <property type="match status" value="1"/>
</dbReference>
<evidence type="ECO:0000256" key="5">
    <source>
        <dbReference type="ARBA" id="ARBA00022839"/>
    </source>
</evidence>
<keyword evidence="11" id="KW-1185">Reference proteome</keyword>
<gene>
    <name evidence="10" type="primary">recJ</name>
    <name evidence="10" type="ORF">IDH45_03455</name>
</gene>
<dbReference type="InterPro" id="IPR038763">
    <property type="entry name" value="DHH_sf"/>
</dbReference>
<dbReference type="InterPro" id="IPR041122">
    <property type="entry name" value="RecJ_OB"/>
</dbReference>
<dbReference type="Gene3D" id="3.90.1640.30">
    <property type="match status" value="1"/>
</dbReference>
<reference evidence="10" key="1">
    <citation type="submission" date="2020-09" db="EMBL/GenBank/DDBJ databases">
        <title>A novel bacterium of genus Paenibacillus, isolated from South China Sea.</title>
        <authorList>
            <person name="Huang H."/>
            <person name="Mo K."/>
            <person name="Hu Y."/>
        </authorList>
    </citation>
    <scope>NUCLEOTIDE SEQUENCE</scope>
    <source>
        <strain evidence="10">IB182363</strain>
    </source>
</reference>
<feature type="domain" description="DHHA1" evidence="7">
    <location>
        <begin position="346"/>
        <end position="441"/>
    </location>
</feature>
<dbReference type="PANTHER" id="PTHR30255:SF2">
    <property type="entry name" value="SINGLE-STRANDED-DNA-SPECIFIC EXONUCLEASE RECJ"/>
    <property type="match status" value="1"/>
</dbReference>
<keyword evidence="5 10" id="KW-0269">Exonuclease</keyword>
<evidence type="ECO:0000313" key="11">
    <source>
        <dbReference type="Proteomes" id="UP000639396"/>
    </source>
</evidence>
<evidence type="ECO:0000256" key="4">
    <source>
        <dbReference type="ARBA" id="ARBA00022801"/>
    </source>
</evidence>
<dbReference type="GO" id="GO:0003676">
    <property type="term" value="F:nucleic acid binding"/>
    <property type="evidence" value="ECO:0007669"/>
    <property type="project" value="InterPro"/>
</dbReference>
<dbReference type="GO" id="GO:0006281">
    <property type="term" value="P:DNA repair"/>
    <property type="evidence" value="ECO:0007669"/>
    <property type="project" value="InterPro"/>
</dbReference>
<comment type="caution">
    <text evidence="10">The sequence shown here is derived from an EMBL/GenBank/DDBJ whole genome shotgun (WGS) entry which is preliminary data.</text>
</comment>
<dbReference type="Pfam" id="PF17768">
    <property type="entry name" value="RecJ_OB"/>
    <property type="match status" value="1"/>
</dbReference>
<feature type="domain" description="DDH" evidence="6">
    <location>
        <begin position="82"/>
        <end position="226"/>
    </location>
</feature>
<comment type="similarity">
    <text evidence="1">Belongs to the RecJ family.</text>
</comment>
<dbReference type="InterPro" id="IPR004610">
    <property type="entry name" value="RecJ"/>
</dbReference>
<dbReference type="Pfam" id="PF10141">
    <property type="entry name" value="ssDNA-exonuc_C"/>
    <property type="match status" value="1"/>
</dbReference>
<dbReference type="GO" id="GO:0008409">
    <property type="term" value="F:5'-3' exonuclease activity"/>
    <property type="evidence" value="ECO:0007669"/>
    <property type="project" value="InterPro"/>
</dbReference>
<evidence type="ECO:0000256" key="3">
    <source>
        <dbReference type="ARBA" id="ARBA00022722"/>
    </source>
</evidence>
<evidence type="ECO:0000256" key="2">
    <source>
        <dbReference type="ARBA" id="ARBA00019841"/>
    </source>
</evidence>
<accession>A0A927C484</accession>
<dbReference type="InterPro" id="IPR001667">
    <property type="entry name" value="DDH_dom"/>
</dbReference>
<dbReference type="NCBIfam" id="TIGR00644">
    <property type="entry name" value="recJ"/>
    <property type="match status" value="1"/>
</dbReference>
<dbReference type="InterPro" id="IPR018779">
    <property type="entry name" value="RecJ_C"/>
</dbReference>
<keyword evidence="4" id="KW-0378">Hydrolase</keyword>
<feature type="domain" description="RecJ OB" evidence="9">
    <location>
        <begin position="456"/>
        <end position="565"/>
    </location>
</feature>
<dbReference type="EMBL" id="JACXJA010000003">
    <property type="protein sequence ID" value="MBD2861043.1"/>
    <property type="molecule type" value="Genomic_DNA"/>
</dbReference>
<proteinExistence type="inferred from homology"/>
<dbReference type="PANTHER" id="PTHR30255">
    <property type="entry name" value="SINGLE-STRANDED-DNA-SPECIFIC EXONUCLEASE RECJ"/>
    <property type="match status" value="1"/>
</dbReference>
<sequence length="809" mass="88167">MLQPKARWKVNGIERHVAESLAKELKLHPVIAGMLVARGITDIGEARRFLKGGKDHFHDPFLLDGMERAVERIRSALQAGEKIRVYGDYDADGVSSTSLMVHLLRRLGAEFDTYIPHRATEGYGLNVNAIDLAKQSGVSLIVTVDTGISAREQIAYATESGIDVIVTDHHEPPELLPDAVAILNPKKPGCPYPFKSLAGVGVAFKLAHALLEELPEELLEIAAIGTVADLMPLVGENRVIVKLGLERMQDSAYAGIQALLDVSGAGDKEVTSTHLGFSLAPRINASGRLEHASDAVRLLTTDDPEEAELIATSLDLLNKERQRIVEEMTKEALDVLTRKDPDFSSQVIVVAAEGWNVGVIGIVAAKLLERFYRPVIVLAIDPATGLAKGSARSIPGYDIYQALTHTAGLLDHYGGHQAAAGMTIHRDRLDEFAAALNALAEQWLTAEDLVPLIQADADFTLVDVTVDIIRQIEALAPFGMGNPAPRFVLSGLNVQEKRALGKDKQHLKLMLTEPGGSSPGTVEAVGFGRGAMLELISPTARIDILGELGINEWNGVRKPQIVIQDMRVPHVQVFDWRGAKMTVDKFADTCGAVRQEPGGPGREAILVEAGAPSKLIDPDRISCGLWAMDGSLGAIPLNAAAKSASLAEADDVLIVTLPDRLERLESALAVCRAKRIYAAFADWDRDYAALPSRDTFKALYQEAIRKGEWDERNISFLEPLRRKSGLSEGLIRFMLTVFEELQFIDKMGSVCKTAASPKKRDLAESPAYQSRQQRGEVEQVLVYSNAQQLTDWITDRLAVQSKRMMEVTG</sequence>
<evidence type="ECO:0000259" key="6">
    <source>
        <dbReference type="Pfam" id="PF01368"/>
    </source>
</evidence>
<dbReference type="GO" id="GO:0006310">
    <property type="term" value="P:DNA recombination"/>
    <property type="evidence" value="ECO:0007669"/>
    <property type="project" value="InterPro"/>
</dbReference>
<dbReference type="Proteomes" id="UP000639396">
    <property type="component" value="Unassembled WGS sequence"/>
</dbReference>
<dbReference type="AlphaFoldDB" id="A0A927C484"/>
<evidence type="ECO:0000313" key="10">
    <source>
        <dbReference type="EMBL" id="MBD2861043.1"/>
    </source>
</evidence>
<protein>
    <recommendedName>
        <fullName evidence="2">Single-stranded-DNA-specific exonuclease RecJ</fullName>
    </recommendedName>
</protein>
<dbReference type="InterPro" id="IPR051673">
    <property type="entry name" value="SSDNA_exonuclease_RecJ"/>
</dbReference>
<organism evidence="10 11">
    <name type="scientific">Paenibacillus oceani</name>
    <dbReference type="NCBI Taxonomy" id="2772510"/>
    <lineage>
        <taxon>Bacteria</taxon>
        <taxon>Bacillati</taxon>
        <taxon>Bacillota</taxon>
        <taxon>Bacilli</taxon>
        <taxon>Bacillales</taxon>
        <taxon>Paenibacillaceae</taxon>
        <taxon>Paenibacillus</taxon>
    </lineage>
</organism>
<evidence type="ECO:0000259" key="7">
    <source>
        <dbReference type="Pfam" id="PF02272"/>
    </source>
</evidence>
<dbReference type="SUPFAM" id="SSF64182">
    <property type="entry name" value="DHH phosphoesterases"/>
    <property type="match status" value="1"/>
</dbReference>
<evidence type="ECO:0000259" key="8">
    <source>
        <dbReference type="Pfam" id="PF10141"/>
    </source>
</evidence>
<dbReference type="Pfam" id="PF02272">
    <property type="entry name" value="DHHA1"/>
    <property type="match status" value="1"/>
</dbReference>
<dbReference type="RefSeq" id="WP_190924669.1">
    <property type="nucleotide sequence ID" value="NZ_JACXJA010000003.1"/>
</dbReference>
<feature type="domain" description="Single-stranded-DNA-specific exonuclease RecJ C-terminal" evidence="8">
    <location>
        <begin position="640"/>
        <end position="793"/>
    </location>
</feature>
<dbReference type="Pfam" id="PF01368">
    <property type="entry name" value="DHH"/>
    <property type="match status" value="1"/>
</dbReference>
<evidence type="ECO:0000256" key="1">
    <source>
        <dbReference type="ARBA" id="ARBA00005915"/>
    </source>
</evidence>
<name>A0A927C484_9BACL</name>
<keyword evidence="3" id="KW-0540">Nuclease</keyword>